<dbReference type="Proteomes" id="UP000007797">
    <property type="component" value="Unassembled WGS sequence"/>
</dbReference>
<dbReference type="AlphaFoldDB" id="F4QEU8"/>
<dbReference type="EMBL" id="GL883029">
    <property type="protein sequence ID" value="EGG14155.1"/>
    <property type="molecule type" value="Genomic_DNA"/>
</dbReference>
<proteinExistence type="predicted"/>
<feature type="region of interest" description="Disordered" evidence="1">
    <location>
        <begin position="31"/>
        <end position="60"/>
    </location>
</feature>
<dbReference type="KEGG" id="dfa:DFA_11923"/>
<dbReference type="RefSeq" id="XP_004350863.1">
    <property type="nucleotide sequence ID" value="XM_004350812.1"/>
</dbReference>
<feature type="compositionally biased region" description="Polar residues" evidence="1">
    <location>
        <begin position="38"/>
        <end position="60"/>
    </location>
</feature>
<reference evidence="3" key="1">
    <citation type="journal article" date="2011" name="Genome Res.">
        <title>Phylogeny-wide analysis of social amoeba genomes highlights ancient origins for complex intercellular communication.</title>
        <authorList>
            <person name="Heidel A.J."/>
            <person name="Lawal H.M."/>
            <person name="Felder M."/>
            <person name="Schilde C."/>
            <person name="Helps N.R."/>
            <person name="Tunggal B."/>
            <person name="Rivero F."/>
            <person name="John U."/>
            <person name="Schleicher M."/>
            <person name="Eichinger L."/>
            <person name="Platzer M."/>
            <person name="Noegel A.A."/>
            <person name="Schaap P."/>
            <person name="Gloeckner G."/>
        </authorList>
    </citation>
    <scope>NUCLEOTIDE SEQUENCE [LARGE SCALE GENOMIC DNA]</scope>
    <source>
        <strain evidence="3">SH3</strain>
    </source>
</reference>
<evidence type="ECO:0000256" key="1">
    <source>
        <dbReference type="SAM" id="MobiDB-lite"/>
    </source>
</evidence>
<accession>F4QEU8</accession>
<organism evidence="2 3">
    <name type="scientific">Cavenderia fasciculata</name>
    <name type="common">Slime mold</name>
    <name type="synonym">Dictyostelium fasciculatum</name>
    <dbReference type="NCBI Taxonomy" id="261658"/>
    <lineage>
        <taxon>Eukaryota</taxon>
        <taxon>Amoebozoa</taxon>
        <taxon>Evosea</taxon>
        <taxon>Eumycetozoa</taxon>
        <taxon>Dictyostelia</taxon>
        <taxon>Acytosteliales</taxon>
        <taxon>Cavenderiaceae</taxon>
        <taxon>Cavenderia</taxon>
    </lineage>
</organism>
<evidence type="ECO:0000313" key="3">
    <source>
        <dbReference type="Proteomes" id="UP000007797"/>
    </source>
</evidence>
<evidence type="ECO:0000313" key="2">
    <source>
        <dbReference type="EMBL" id="EGG14155.1"/>
    </source>
</evidence>
<name>F4QEU8_CACFS</name>
<dbReference type="GeneID" id="14865526"/>
<protein>
    <submittedName>
        <fullName evidence="2">Uncharacterized protein</fullName>
    </submittedName>
</protein>
<keyword evidence="3" id="KW-1185">Reference proteome</keyword>
<gene>
    <name evidence="2" type="ORF">DFA_11923</name>
</gene>
<sequence>MAKYILSADPQAGLPSDPGRCLCSSLLPMPKDYKNDEQSTTTIHGTNWNRDPMELSNSQL</sequence>